<evidence type="ECO:0000256" key="1">
    <source>
        <dbReference type="SAM" id="MobiDB-lite"/>
    </source>
</evidence>
<evidence type="ECO:0000313" key="2">
    <source>
        <dbReference type="EMBL" id="AEO64949.1"/>
    </source>
</evidence>
<proteinExistence type="predicted"/>
<protein>
    <submittedName>
        <fullName evidence="2">Uncharacterized protein</fullName>
    </submittedName>
</protein>
<accession>G2R281</accession>
<dbReference type="HOGENOM" id="CLU_415722_0_0_1"/>
<sequence length="741" mass="79484">MEEAALGAREQRPGSPLRGMFAQVSTARSWCATYAGLASSADLAIKAETRQHAQTFAELPVVDSWRGSRPPINGMPRGTKRKFTSNQEPSGHMAPQASNQRAALLRPIPTPETQELYNKMRREEEKLTEESLEQVQEGPPSHLQLPLSSQVTVSSPSLSHASTTHSISQAMNDMGVAGDPPGPRGQRPGRHGPLSEKKKARTHLMRKLGACNECRERRCDHFDFSLFEAAYQAEKRAAAQVPDSGHPTSTATATLYQPRLGEPSDLLGVGVGQNSTNQPSQLVWAGRDDVHADSDPLLEQTHQQNPPVPQHLASVLGRVEYLQVPFALSDTTPQHHPPALPQSMPVVQHRAGTTMVRSASAAPHYQGAGTVTRSVPAALYQAAAPMARSTSASPYYPGAATVPRGTPAGRHQDVAALTRSTAEDMAPIGREVSPNGQEWDCLWGTDNCGSSLSHGGLSPCHERCSTLEELKMHYASAHAPIYEDWPMWHCTNCGFNDWIRPTLPCFECPNPGSSSWQKWQWARVSIPSRAISDPLGGLASLDGAPSNSSSWTDYSAPFSGSPGGQNSPYARSCGGYGYGSGSSGQAFRSAQAVIEKARTCRGFGSPVVRCASRPFHSGMCHPPLFPGLAWAWGAAGTAVRRHACSAAVLFAVVIFALVDGWLSASGVDGGLWRTACDGLSHHGRAGPTRVLNLSIACIVAGLIATWAFRHEMLALAQHRDAAAQVSPPFCLLNNRRTLAAF</sequence>
<feature type="region of interest" description="Disordered" evidence="1">
    <location>
        <begin position="260"/>
        <end position="279"/>
    </location>
</feature>
<dbReference type="AlphaFoldDB" id="G2R281"/>
<feature type="region of interest" description="Disordered" evidence="1">
    <location>
        <begin position="123"/>
        <end position="201"/>
    </location>
</feature>
<dbReference type="RefSeq" id="XP_003651285.1">
    <property type="nucleotide sequence ID" value="XM_003651237.1"/>
</dbReference>
<name>G2R281_THETT</name>
<dbReference type="GeneID" id="11517257"/>
<dbReference type="EMBL" id="CP003010">
    <property type="protein sequence ID" value="AEO64949.1"/>
    <property type="molecule type" value="Genomic_DNA"/>
</dbReference>
<dbReference type="Proteomes" id="UP000008181">
    <property type="component" value="Chromosome 2"/>
</dbReference>
<feature type="region of interest" description="Disordered" evidence="1">
    <location>
        <begin position="67"/>
        <end position="98"/>
    </location>
</feature>
<evidence type="ECO:0000313" key="3">
    <source>
        <dbReference type="Proteomes" id="UP000008181"/>
    </source>
</evidence>
<reference evidence="2 3" key="1">
    <citation type="journal article" date="2011" name="Nat. Biotechnol.">
        <title>Comparative genomic analysis of the thermophilic biomass-degrading fungi Myceliophthora thermophila and Thielavia terrestris.</title>
        <authorList>
            <person name="Berka R.M."/>
            <person name="Grigoriev I.V."/>
            <person name="Otillar R."/>
            <person name="Salamov A."/>
            <person name="Grimwood J."/>
            <person name="Reid I."/>
            <person name="Ishmael N."/>
            <person name="John T."/>
            <person name="Darmond C."/>
            <person name="Moisan M.-C."/>
            <person name="Henrissat B."/>
            <person name="Coutinho P.M."/>
            <person name="Lombard V."/>
            <person name="Natvig D.O."/>
            <person name="Lindquist E."/>
            <person name="Schmutz J."/>
            <person name="Lucas S."/>
            <person name="Harris P."/>
            <person name="Powlowski J."/>
            <person name="Bellemare A."/>
            <person name="Taylor D."/>
            <person name="Butler G."/>
            <person name="de Vries R.P."/>
            <person name="Allijn I.E."/>
            <person name="van den Brink J."/>
            <person name="Ushinsky S."/>
            <person name="Storms R."/>
            <person name="Powell A.J."/>
            <person name="Paulsen I.T."/>
            <person name="Elbourne L.D.H."/>
            <person name="Baker S.E."/>
            <person name="Magnuson J."/>
            <person name="LaBoissiere S."/>
            <person name="Clutterbuck A.J."/>
            <person name="Martinez D."/>
            <person name="Wogulis M."/>
            <person name="de Leon A.L."/>
            <person name="Rey M.W."/>
            <person name="Tsang A."/>
        </authorList>
    </citation>
    <scope>NUCLEOTIDE SEQUENCE [LARGE SCALE GENOMIC DNA]</scope>
    <source>
        <strain evidence="3">ATCC 38088 / NRRL 8126</strain>
    </source>
</reference>
<dbReference type="OrthoDB" id="5048340at2759"/>
<gene>
    <name evidence="2" type="ORF">THITE_2094717</name>
</gene>
<feature type="compositionally biased region" description="Low complexity" evidence="1">
    <location>
        <begin position="143"/>
        <end position="159"/>
    </location>
</feature>
<dbReference type="eggNOG" id="ENOG502RJS1">
    <property type="taxonomic scope" value="Eukaryota"/>
</dbReference>
<dbReference type="KEGG" id="ttt:THITE_2094717"/>
<organism evidence="2 3">
    <name type="scientific">Thermothielavioides terrestris (strain ATCC 38088 / NRRL 8126)</name>
    <name type="common">Thielavia terrestris</name>
    <dbReference type="NCBI Taxonomy" id="578455"/>
    <lineage>
        <taxon>Eukaryota</taxon>
        <taxon>Fungi</taxon>
        <taxon>Dikarya</taxon>
        <taxon>Ascomycota</taxon>
        <taxon>Pezizomycotina</taxon>
        <taxon>Sordariomycetes</taxon>
        <taxon>Sordariomycetidae</taxon>
        <taxon>Sordariales</taxon>
        <taxon>Chaetomiaceae</taxon>
        <taxon>Thermothielavioides</taxon>
        <taxon>Thermothielavioides terrestris</taxon>
    </lineage>
</organism>
<feature type="compositionally biased region" description="Polar residues" evidence="1">
    <location>
        <begin position="160"/>
        <end position="171"/>
    </location>
</feature>
<keyword evidence="3" id="KW-1185">Reference proteome</keyword>